<dbReference type="Proteomes" id="UP000198582">
    <property type="component" value="Unassembled WGS sequence"/>
</dbReference>
<dbReference type="OrthoDB" id="3175972at2"/>
<dbReference type="PANTHER" id="PTHR30086:SF20">
    <property type="entry name" value="ARGININE EXPORTER PROTEIN ARGO-RELATED"/>
    <property type="match status" value="1"/>
</dbReference>
<dbReference type="AlphaFoldDB" id="A0A1H8XVT7"/>
<evidence type="ECO:0000256" key="3">
    <source>
        <dbReference type="ARBA" id="ARBA00022692"/>
    </source>
</evidence>
<keyword evidence="8" id="KW-1185">Reference proteome</keyword>
<reference evidence="7 8" key="1">
    <citation type="submission" date="2016-10" db="EMBL/GenBank/DDBJ databases">
        <authorList>
            <person name="de Groot N.N."/>
        </authorList>
    </citation>
    <scope>NUCLEOTIDE SEQUENCE [LARGE SCALE GENOMIC DNA]</scope>
    <source>
        <strain evidence="7 8">DSM 44993</strain>
    </source>
</reference>
<dbReference type="GO" id="GO:0015171">
    <property type="term" value="F:amino acid transmembrane transporter activity"/>
    <property type="evidence" value="ECO:0007669"/>
    <property type="project" value="TreeGrafter"/>
</dbReference>
<name>A0A1H8XVT7_9PSEU</name>
<accession>A0A1H8XVT7</accession>
<evidence type="ECO:0000256" key="1">
    <source>
        <dbReference type="ARBA" id="ARBA00004651"/>
    </source>
</evidence>
<feature type="transmembrane region" description="Helical" evidence="6">
    <location>
        <begin position="6"/>
        <end position="29"/>
    </location>
</feature>
<dbReference type="GO" id="GO:0005886">
    <property type="term" value="C:plasma membrane"/>
    <property type="evidence" value="ECO:0007669"/>
    <property type="project" value="UniProtKB-SubCell"/>
</dbReference>
<feature type="transmembrane region" description="Helical" evidence="6">
    <location>
        <begin position="70"/>
        <end position="89"/>
    </location>
</feature>
<keyword evidence="2" id="KW-1003">Cell membrane</keyword>
<keyword evidence="3 6" id="KW-0812">Transmembrane</keyword>
<evidence type="ECO:0000256" key="6">
    <source>
        <dbReference type="SAM" id="Phobius"/>
    </source>
</evidence>
<comment type="subcellular location">
    <subcellularLocation>
        <location evidence="1">Cell membrane</location>
        <topology evidence="1">Multi-pass membrane protein</topology>
    </subcellularLocation>
</comment>
<dbReference type="Pfam" id="PF01810">
    <property type="entry name" value="LysE"/>
    <property type="match status" value="1"/>
</dbReference>
<feature type="transmembrane region" description="Helical" evidence="6">
    <location>
        <begin position="41"/>
        <end position="64"/>
    </location>
</feature>
<dbReference type="InterPro" id="IPR001123">
    <property type="entry name" value="LeuE-type"/>
</dbReference>
<evidence type="ECO:0000256" key="2">
    <source>
        <dbReference type="ARBA" id="ARBA00022475"/>
    </source>
</evidence>
<dbReference type="RefSeq" id="WP_091618842.1">
    <property type="nucleotide sequence ID" value="NZ_FOEF01000009.1"/>
</dbReference>
<sequence>MVTTAHLVAFAALTFVMVVVPGPSVLFTISRALTVGRREALLTVVGNATGVYTQVVAVAFGLGVLVTTSAAVFTAIKLAGAVYLVYLGVQAIRKRRKLTEAMASTVRTAPGRTWAVLRDGFVVGFANPKSIVFLAAILPQFVDAGASSVPAQMLVLGICLPVIALATDSVWAVAAGTARSWFARSPRRLELIGGTGGLVMIGLGTTLAFTGRKD</sequence>
<evidence type="ECO:0000313" key="8">
    <source>
        <dbReference type="Proteomes" id="UP000198582"/>
    </source>
</evidence>
<feature type="transmembrane region" description="Helical" evidence="6">
    <location>
        <begin position="121"/>
        <end position="142"/>
    </location>
</feature>
<dbReference type="EMBL" id="FOEF01000009">
    <property type="protein sequence ID" value="SEP43927.1"/>
    <property type="molecule type" value="Genomic_DNA"/>
</dbReference>
<feature type="transmembrane region" description="Helical" evidence="6">
    <location>
        <begin position="154"/>
        <end position="177"/>
    </location>
</feature>
<keyword evidence="5 6" id="KW-0472">Membrane</keyword>
<gene>
    <name evidence="7" type="ORF">SAMN04489732_109136</name>
</gene>
<protein>
    <submittedName>
        <fullName evidence="7">Threonine/homoserine/homoserine lactone efflux protein</fullName>
    </submittedName>
</protein>
<feature type="transmembrane region" description="Helical" evidence="6">
    <location>
        <begin position="189"/>
        <end position="209"/>
    </location>
</feature>
<organism evidence="7 8">
    <name type="scientific">Amycolatopsis saalfeldensis</name>
    <dbReference type="NCBI Taxonomy" id="394193"/>
    <lineage>
        <taxon>Bacteria</taxon>
        <taxon>Bacillati</taxon>
        <taxon>Actinomycetota</taxon>
        <taxon>Actinomycetes</taxon>
        <taxon>Pseudonocardiales</taxon>
        <taxon>Pseudonocardiaceae</taxon>
        <taxon>Amycolatopsis</taxon>
    </lineage>
</organism>
<keyword evidence="4 6" id="KW-1133">Transmembrane helix</keyword>
<dbReference type="PANTHER" id="PTHR30086">
    <property type="entry name" value="ARGININE EXPORTER PROTEIN ARGO"/>
    <property type="match status" value="1"/>
</dbReference>
<evidence type="ECO:0000256" key="4">
    <source>
        <dbReference type="ARBA" id="ARBA00022989"/>
    </source>
</evidence>
<evidence type="ECO:0000313" key="7">
    <source>
        <dbReference type="EMBL" id="SEP43927.1"/>
    </source>
</evidence>
<proteinExistence type="predicted"/>
<evidence type="ECO:0000256" key="5">
    <source>
        <dbReference type="ARBA" id="ARBA00023136"/>
    </source>
</evidence>
<dbReference type="PIRSF" id="PIRSF006324">
    <property type="entry name" value="LeuE"/>
    <property type="match status" value="1"/>
</dbReference>